<sequence length="328" mass="38708">MDSGRKLKKYLSDSNPRDLIREVKRRPGLYDKSKLDQPKREHKQQLWTEVAESLTVPDEWDNFTVDEKEAKVDEVQHKWKHLRNHFLREVKLIRTGQAHTKRKYIYYNDLEFLNPFVGMKFSGRGKQSTKSGDSMDEDEYDTDQDNSVNKEDEADEKSHSFEEIQVDNERRKSPRRAVKVAPRKIPQHFSSTPKELTREQIINKFDGLKKVSERIRRPPSTPTVTQVKNPIPSISMRDGDISFCLSLVPTMRKLEESKRLKAKIEILTILHKYVETEDIPKVKRRQPESYRNNDDEKSKDMFEVNFSNNIKPEDSDGSDRNTKNVWWT</sequence>
<dbReference type="AlphaFoldDB" id="A0A1I8PV17"/>
<evidence type="ECO:0008006" key="7">
    <source>
        <dbReference type="Google" id="ProtNLM"/>
    </source>
</evidence>
<evidence type="ECO:0000259" key="3">
    <source>
        <dbReference type="PROSITE" id="PS51029"/>
    </source>
</evidence>
<reference evidence="5" key="1">
    <citation type="submission" date="2020-05" db="UniProtKB">
        <authorList>
            <consortium name="EnsemblMetazoa"/>
        </authorList>
    </citation>
    <scope>IDENTIFICATION</scope>
    <source>
        <strain evidence="5">USDA</strain>
    </source>
</reference>
<dbReference type="VEuPathDB" id="VectorBase:SCAU011398"/>
<comment type="subcellular location">
    <subcellularLocation>
        <location evidence="1">Nucleus</location>
    </subcellularLocation>
</comment>
<evidence type="ECO:0000313" key="5">
    <source>
        <dbReference type="EnsemblMetazoa" id="SCAU011398-PA"/>
    </source>
</evidence>
<dbReference type="OrthoDB" id="8118596at2759"/>
<evidence type="ECO:0000256" key="1">
    <source>
        <dbReference type="PROSITE-ProRule" id="PRU00371"/>
    </source>
</evidence>
<dbReference type="PANTHER" id="PTHR12243">
    <property type="entry name" value="MADF DOMAIN TRANSCRIPTION FACTOR"/>
    <property type="match status" value="1"/>
</dbReference>
<feature type="compositionally biased region" description="Basic and acidic residues" evidence="2">
    <location>
        <begin position="284"/>
        <end position="302"/>
    </location>
</feature>
<dbReference type="PROSITE" id="PS51031">
    <property type="entry name" value="BESS"/>
    <property type="match status" value="1"/>
</dbReference>
<dbReference type="EnsemblMetazoa" id="SCAU011398-RA">
    <property type="protein sequence ID" value="SCAU011398-PA"/>
    <property type="gene ID" value="SCAU011398"/>
</dbReference>
<keyword evidence="6" id="KW-1185">Reference proteome</keyword>
<feature type="compositionally biased region" description="Basic and acidic residues" evidence="2">
    <location>
        <begin position="311"/>
        <end position="322"/>
    </location>
</feature>
<evidence type="ECO:0000259" key="4">
    <source>
        <dbReference type="PROSITE" id="PS51031"/>
    </source>
</evidence>
<dbReference type="GO" id="GO:0006357">
    <property type="term" value="P:regulation of transcription by RNA polymerase II"/>
    <property type="evidence" value="ECO:0007669"/>
    <property type="project" value="TreeGrafter"/>
</dbReference>
<keyword evidence="1" id="KW-0539">Nucleus</keyword>
<evidence type="ECO:0000256" key="2">
    <source>
        <dbReference type="SAM" id="MobiDB-lite"/>
    </source>
</evidence>
<dbReference type="Pfam" id="PF10545">
    <property type="entry name" value="MADF_DNA_bdg"/>
    <property type="match status" value="1"/>
</dbReference>
<dbReference type="PANTHER" id="PTHR12243:SF67">
    <property type="entry name" value="COREPRESSOR OF PANGOLIN, ISOFORM A-RELATED"/>
    <property type="match status" value="1"/>
</dbReference>
<feature type="compositionally biased region" description="Basic residues" evidence="2">
    <location>
        <begin position="172"/>
        <end position="186"/>
    </location>
</feature>
<protein>
    <recommendedName>
        <fullName evidence="7">MADF domain-containing protein</fullName>
    </recommendedName>
</protein>
<dbReference type="InterPro" id="IPR039353">
    <property type="entry name" value="TF_Adf1"/>
</dbReference>
<evidence type="ECO:0000313" key="6">
    <source>
        <dbReference type="Proteomes" id="UP000095300"/>
    </source>
</evidence>
<dbReference type="Pfam" id="PF02944">
    <property type="entry name" value="BESS"/>
    <property type="match status" value="1"/>
</dbReference>
<dbReference type="GO" id="GO:0003677">
    <property type="term" value="F:DNA binding"/>
    <property type="evidence" value="ECO:0007669"/>
    <property type="project" value="InterPro"/>
</dbReference>
<name>A0A1I8PV17_STOCA</name>
<feature type="region of interest" description="Disordered" evidence="2">
    <location>
        <begin position="122"/>
        <end position="194"/>
    </location>
</feature>
<dbReference type="Proteomes" id="UP000095300">
    <property type="component" value="Unassembled WGS sequence"/>
</dbReference>
<accession>A0A1I8PV17</accession>
<dbReference type="InterPro" id="IPR004210">
    <property type="entry name" value="BESS_motif"/>
</dbReference>
<feature type="compositionally biased region" description="Acidic residues" evidence="2">
    <location>
        <begin position="134"/>
        <end position="144"/>
    </location>
</feature>
<gene>
    <name evidence="5" type="primary">106093230</name>
</gene>
<feature type="domain" description="BESS" evidence="4">
    <location>
        <begin position="237"/>
        <end position="276"/>
    </location>
</feature>
<dbReference type="InterPro" id="IPR006578">
    <property type="entry name" value="MADF-dom"/>
</dbReference>
<feature type="region of interest" description="Disordered" evidence="2">
    <location>
        <begin position="284"/>
        <end position="328"/>
    </location>
</feature>
<organism evidence="5 6">
    <name type="scientific">Stomoxys calcitrans</name>
    <name type="common">Stable fly</name>
    <name type="synonym">Conops calcitrans</name>
    <dbReference type="NCBI Taxonomy" id="35570"/>
    <lineage>
        <taxon>Eukaryota</taxon>
        <taxon>Metazoa</taxon>
        <taxon>Ecdysozoa</taxon>
        <taxon>Arthropoda</taxon>
        <taxon>Hexapoda</taxon>
        <taxon>Insecta</taxon>
        <taxon>Pterygota</taxon>
        <taxon>Neoptera</taxon>
        <taxon>Endopterygota</taxon>
        <taxon>Diptera</taxon>
        <taxon>Brachycera</taxon>
        <taxon>Muscomorpha</taxon>
        <taxon>Muscoidea</taxon>
        <taxon>Muscidae</taxon>
        <taxon>Stomoxys</taxon>
    </lineage>
</organism>
<feature type="compositionally biased region" description="Basic and acidic residues" evidence="2">
    <location>
        <begin position="148"/>
        <end position="171"/>
    </location>
</feature>
<dbReference type="GO" id="GO:0005634">
    <property type="term" value="C:nucleus"/>
    <property type="evidence" value="ECO:0007669"/>
    <property type="project" value="UniProtKB-SubCell"/>
</dbReference>
<feature type="domain" description="MADF" evidence="3">
    <location>
        <begin position="18"/>
        <end position="118"/>
    </location>
</feature>
<dbReference type="GO" id="GO:0005667">
    <property type="term" value="C:transcription regulator complex"/>
    <property type="evidence" value="ECO:0007669"/>
    <property type="project" value="TreeGrafter"/>
</dbReference>
<dbReference type="KEGG" id="scac:106093230"/>
<dbReference type="SMART" id="SM00595">
    <property type="entry name" value="MADF"/>
    <property type="match status" value="1"/>
</dbReference>
<dbReference type="PROSITE" id="PS51029">
    <property type="entry name" value="MADF"/>
    <property type="match status" value="1"/>
</dbReference>
<proteinExistence type="predicted"/>